<comment type="subcellular location">
    <subcellularLocation>
        <location evidence="1">Cell membrane</location>
        <topology evidence="1">Single-pass membrane protein</topology>
    </subcellularLocation>
</comment>
<dbReference type="Pfam" id="PF04024">
    <property type="entry name" value="PspC"/>
    <property type="match status" value="1"/>
</dbReference>
<dbReference type="PANTHER" id="PTHR33885:SF3">
    <property type="entry name" value="PHAGE SHOCK PROTEIN C"/>
    <property type="match status" value="1"/>
</dbReference>
<dbReference type="InterPro" id="IPR007168">
    <property type="entry name" value="Phageshock_PspC_N"/>
</dbReference>
<feature type="region of interest" description="Disordered" evidence="6">
    <location>
        <begin position="162"/>
        <end position="262"/>
    </location>
</feature>
<feature type="transmembrane region" description="Helical" evidence="7">
    <location>
        <begin position="294"/>
        <end position="319"/>
    </location>
</feature>
<evidence type="ECO:0000256" key="1">
    <source>
        <dbReference type="ARBA" id="ARBA00004162"/>
    </source>
</evidence>
<evidence type="ECO:0000256" key="4">
    <source>
        <dbReference type="ARBA" id="ARBA00022989"/>
    </source>
</evidence>
<organism evidence="9 10">
    <name type="scientific">Arthrobacter ginkgonis</name>
    <dbReference type="NCBI Taxonomy" id="1630594"/>
    <lineage>
        <taxon>Bacteria</taxon>
        <taxon>Bacillati</taxon>
        <taxon>Actinomycetota</taxon>
        <taxon>Actinomycetes</taxon>
        <taxon>Micrococcales</taxon>
        <taxon>Micrococcaceae</taxon>
        <taxon>Arthrobacter</taxon>
    </lineage>
</organism>
<gene>
    <name evidence="9" type="ORF">GCM10023081_09990</name>
</gene>
<dbReference type="Proteomes" id="UP001500752">
    <property type="component" value="Unassembled WGS sequence"/>
</dbReference>
<feature type="compositionally biased region" description="Pro residues" evidence="6">
    <location>
        <begin position="251"/>
        <end position="262"/>
    </location>
</feature>
<feature type="compositionally biased region" description="Pro residues" evidence="6">
    <location>
        <begin position="200"/>
        <end position="210"/>
    </location>
</feature>
<dbReference type="InterPro" id="IPR052027">
    <property type="entry name" value="PspC"/>
</dbReference>
<dbReference type="PANTHER" id="PTHR33885">
    <property type="entry name" value="PHAGE SHOCK PROTEIN C"/>
    <property type="match status" value="1"/>
</dbReference>
<evidence type="ECO:0000256" key="3">
    <source>
        <dbReference type="ARBA" id="ARBA00022692"/>
    </source>
</evidence>
<evidence type="ECO:0000256" key="7">
    <source>
        <dbReference type="SAM" id="Phobius"/>
    </source>
</evidence>
<proteinExistence type="predicted"/>
<evidence type="ECO:0000259" key="8">
    <source>
        <dbReference type="Pfam" id="PF04024"/>
    </source>
</evidence>
<evidence type="ECO:0000313" key="9">
    <source>
        <dbReference type="EMBL" id="GAA3673644.1"/>
    </source>
</evidence>
<feature type="transmembrane region" description="Helical" evidence="7">
    <location>
        <begin position="266"/>
        <end position="288"/>
    </location>
</feature>
<feature type="transmembrane region" description="Helical" evidence="7">
    <location>
        <begin position="48"/>
        <end position="71"/>
    </location>
</feature>
<feature type="transmembrane region" description="Helical" evidence="7">
    <location>
        <begin position="92"/>
        <end position="108"/>
    </location>
</feature>
<keyword evidence="4 7" id="KW-1133">Transmembrane helix</keyword>
<dbReference type="RefSeq" id="WP_345148924.1">
    <property type="nucleotide sequence ID" value="NZ_BAABEO010000008.1"/>
</dbReference>
<comment type="caution">
    <text evidence="9">The sequence shown here is derived from an EMBL/GenBank/DDBJ whole genome shotgun (WGS) entry which is preliminary data.</text>
</comment>
<evidence type="ECO:0000256" key="5">
    <source>
        <dbReference type="ARBA" id="ARBA00023136"/>
    </source>
</evidence>
<feature type="transmembrane region" description="Helical" evidence="7">
    <location>
        <begin position="326"/>
        <end position="346"/>
    </location>
</feature>
<name>A0ABP7C047_9MICC</name>
<protein>
    <recommendedName>
        <fullName evidence="8">Phage shock protein PspC N-terminal domain-containing protein</fullName>
    </recommendedName>
</protein>
<keyword evidence="3 7" id="KW-0812">Transmembrane</keyword>
<evidence type="ECO:0000313" key="10">
    <source>
        <dbReference type="Proteomes" id="UP001500752"/>
    </source>
</evidence>
<reference evidence="10" key="1">
    <citation type="journal article" date="2019" name="Int. J. Syst. Evol. Microbiol.">
        <title>The Global Catalogue of Microorganisms (GCM) 10K type strain sequencing project: providing services to taxonomists for standard genome sequencing and annotation.</title>
        <authorList>
            <consortium name="The Broad Institute Genomics Platform"/>
            <consortium name="The Broad Institute Genome Sequencing Center for Infectious Disease"/>
            <person name="Wu L."/>
            <person name="Ma J."/>
        </authorList>
    </citation>
    <scope>NUCLEOTIDE SEQUENCE [LARGE SCALE GENOMIC DNA]</scope>
    <source>
        <strain evidence="10">JCM 30742</strain>
    </source>
</reference>
<evidence type="ECO:0000256" key="6">
    <source>
        <dbReference type="SAM" id="MobiDB-lite"/>
    </source>
</evidence>
<feature type="domain" description="Phage shock protein PspC N-terminal" evidence="8">
    <location>
        <begin position="24"/>
        <end position="77"/>
    </location>
</feature>
<sequence>MNTAPVEPPPVEHGFFRWIRGLGLQRSQDRWIGGVAGGLGQRFGIDPLLARGLVVVLAVFTGAGLLLYGLAWALLPEPDGRIHLQEAGRGRWTAGMSGALVFFLLGLIDRPTPFGHWNDGWWYGTLWTLLVVGGVIWFIVSRQKRNDGGSYPGATFPAAPYPAGPVPPNGAASPNDTGSFNDTVPLNDATLRNDTVPVGQPLPPAGPPYPAAFTAPVPQATGAPWPPNQPPTKEPHHQGRSFQLAGGAGPGQPPVKQPRPEPPLPGYSVAVVVGVAVLVAGTIALLHVMGVVSLAGIVVPVAMAAALVVMGLGLVAAALRHTTGGALTGLTIALLVCTVLASGATLNKPQWGWGTPITEQQGNSYTNVFANGTVDLSGYSTITSDTTVQMDGAFSSLEVLVPDNIPVVVTGDGAFYSLEVTTENGQQSQSGIGSTSDIVLNEGATGPTLTVEIDGAFNSITVETAKAQVTP</sequence>
<accession>A0ABP7C047</accession>
<evidence type="ECO:0000256" key="2">
    <source>
        <dbReference type="ARBA" id="ARBA00022475"/>
    </source>
</evidence>
<feature type="transmembrane region" description="Helical" evidence="7">
    <location>
        <begin position="120"/>
        <end position="140"/>
    </location>
</feature>
<dbReference type="EMBL" id="BAABEO010000008">
    <property type="protein sequence ID" value="GAA3673644.1"/>
    <property type="molecule type" value="Genomic_DNA"/>
</dbReference>
<keyword evidence="5 7" id="KW-0472">Membrane</keyword>
<keyword evidence="10" id="KW-1185">Reference proteome</keyword>
<keyword evidence="2" id="KW-1003">Cell membrane</keyword>